<reference evidence="1" key="1">
    <citation type="journal article" date="2020" name="mSystems">
        <title>Genome- and Community-Level Interaction Insights into Carbon Utilization and Element Cycling Functions of Hydrothermarchaeota in Hydrothermal Sediment.</title>
        <authorList>
            <person name="Zhou Z."/>
            <person name="Liu Y."/>
            <person name="Xu W."/>
            <person name="Pan J."/>
            <person name="Luo Z.H."/>
            <person name="Li M."/>
        </authorList>
    </citation>
    <scope>NUCLEOTIDE SEQUENCE [LARGE SCALE GENOMIC DNA]</scope>
    <source>
        <strain evidence="1">SpSt-876</strain>
    </source>
</reference>
<name>A0A7C6ED85_UNCW3</name>
<protein>
    <submittedName>
        <fullName evidence="1">Uncharacterized protein</fullName>
    </submittedName>
</protein>
<dbReference type="InterPro" id="IPR013783">
    <property type="entry name" value="Ig-like_fold"/>
</dbReference>
<sequence length="190" mass="21505">MVFGDSLVVLSYHAQDYDTFNNPLSKARARLYNPGIEPVCFFDGSGPVSVQDPDSFYARYQDQILGARSQTTSLRLELEFDTKINIKINVIPTESLPDPANLRLFVVVYEKVAPYLSGFPPFDTMHAFFVVRKFLPDTLGLNLSFLNFPNSFDTVFTTQLENWDSTQIGVASFVQNIQTKKVLQAVKKIF</sequence>
<evidence type="ECO:0000313" key="1">
    <source>
        <dbReference type="EMBL" id="HHS52320.1"/>
    </source>
</evidence>
<comment type="caution">
    <text evidence="1">The sequence shown here is derived from an EMBL/GenBank/DDBJ whole genome shotgun (WGS) entry which is preliminary data.</text>
</comment>
<accession>A0A7C6ED85</accession>
<gene>
    <name evidence="1" type="ORF">ENW73_05575</name>
</gene>
<dbReference type="AlphaFoldDB" id="A0A7C6ED85"/>
<organism evidence="1">
    <name type="scientific">candidate division WOR-3 bacterium</name>
    <dbReference type="NCBI Taxonomy" id="2052148"/>
    <lineage>
        <taxon>Bacteria</taxon>
        <taxon>Bacteria division WOR-3</taxon>
    </lineage>
</organism>
<proteinExistence type="predicted"/>
<dbReference type="EMBL" id="DTLI01000138">
    <property type="protein sequence ID" value="HHS52320.1"/>
    <property type="molecule type" value="Genomic_DNA"/>
</dbReference>
<dbReference type="Gene3D" id="2.60.40.10">
    <property type="entry name" value="Immunoglobulins"/>
    <property type="match status" value="1"/>
</dbReference>